<keyword evidence="2" id="KW-0732">Signal</keyword>
<evidence type="ECO:0000256" key="1">
    <source>
        <dbReference type="SAM" id="MobiDB-lite"/>
    </source>
</evidence>
<evidence type="ECO:0008006" key="5">
    <source>
        <dbReference type="Google" id="ProtNLM"/>
    </source>
</evidence>
<dbReference type="EMBL" id="ML996565">
    <property type="protein sequence ID" value="KAF2763249.1"/>
    <property type="molecule type" value="Genomic_DNA"/>
</dbReference>
<feature type="region of interest" description="Disordered" evidence="1">
    <location>
        <begin position="316"/>
        <end position="335"/>
    </location>
</feature>
<dbReference type="Proteomes" id="UP000799437">
    <property type="component" value="Unassembled WGS sequence"/>
</dbReference>
<dbReference type="OrthoDB" id="4777991at2759"/>
<accession>A0A6A6WMK0</accession>
<evidence type="ECO:0000256" key="2">
    <source>
        <dbReference type="SAM" id="SignalP"/>
    </source>
</evidence>
<gene>
    <name evidence="3" type="ORF">EJ05DRAFT_472164</name>
</gene>
<organism evidence="3 4">
    <name type="scientific">Pseudovirgaria hyperparasitica</name>
    <dbReference type="NCBI Taxonomy" id="470096"/>
    <lineage>
        <taxon>Eukaryota</taxon>
        <taxon>Fungi</taxon>
        <taxon>Dikarya</taxon>
        <taxon>Ascomycota</taxon>
        <taxon>Pezizomycotina</taxon>
        <taxon>Dothideomycetes</taxon>
        <taxon>Dothideomycetes incertae sedis</taxon>
        <taxon>Acrospermales</taxon>
        <taxon>Acrospermaceae</taxon>
        <taxon>Pseudovirgaria</taxon>
    </lineage>
</organism>
<feature type="compositionally biased region" description="Low complexity" evidence="1">
    <location>
        <begin position="319"/>
        <end position="335"/>
    </location>
</feature>
<name>A0A6A6WMK0_9PEZI</name>
<dbReference type="RefSeq" id="XP_033605700.1">
    <property type="nucleotide sequence ID" value="XM_033743130.1"/>
</dbReference>
<protein>
    <recommendedName>
        <fullName evidence="5">GPI anchored protein</fullName>
    </recommendedName>
</protein>
<sequence>MLLSALYIAFIAFATSAYAGNYAGDFNALIEFAPLAVDSSSNASNVEQAKSNDYGMDMFAAMKSRRQSCSAGYGICYETGRCCPDPDGQGGCCDGSGVCITAGDTCCAAGHACQAGRDCCGDGCVTEGSQCCQGTTVYVCTSDEECCSDSCMPIGSQCCDNGQYCESGNSCYSFDDDPSDIFCCTNEACTAYVEGGVTTTRTTSQAPPQSTRLPSTEEYQYYYIVYTWYYYAYYYTLVQRTSVVTYTYTTTTTTLSIYATNSQEASSIGESQIETITRIPPEDASTELASLVETAPPSVSQTANIIAGTIAPGGTRSVAATTTGTGPEETEGASAGARIQAGLPLVAINAMVALWIYM</sequence>
<evidence type="ECO:0000313" key="3">
    <source>
        <dbReference type="EMBL" id="KAF2763249.1"/>
    </source>
</evidence>
<dbReference type="AlphaFoldDB" id="A0A6A6WMK0"/>
<dbReference type="GeneID" id="54484184"/>
<proteinExistence type="predicted"/>
<keyword evidence="4" id="KW-1185">Reference proteome</keyword>
<feature type="signal peptide" evidence="2">
    <location>
        <begin position="1"/>
        <end position="19"/>
    </location>
</feature>
<reference evidence="3" key="1">
    <citation type="journal article" date="2020" name="Stud. Mycol.">
        <title>101 Dothideomycetes genomes: a test case for predicting lifestyles and emergence of pathogens.</title>
        <authorList>
            <person name="Haridas S."/>
            <person name="Albert R."/>
            <person name="Binder M."/>
            <person name="Bloem J."/>
            <person name="Labutti K."/>
            <person name="Salamov A."/>
            <person name="Andreopoulos B."/>
            <person name="Baker S."/>
            <person name="Barry K."/>
            <person name="Bills G."/>
            <person name="Bluhm B."/>
            <person name="Cannon C."/>
            <person name="Castanera R."/>
            <person name="Culley D."/>
            <person name="Daum C."/>
            <person name="Ezra D."/>
            <person name="Gonzalez J."/>
            <person name="Henrissat B."/>
            <person name="Kuo A."/>
            <person name="Liang C."/>
            <person name="Lipzen A."/>
            <person name="Lutzoni F."/>
            <person name="Magnuson J."/>
            <person name="Mondo S."/>
            <person name="Nolan M."/>
            <person name="Ohm R."/>
            <person name="Pangilinan J."/>
            <person name="Park H.-J."/>
            <person name="Ramirez L."/>
            <person name="Alfaro M."/>
            <person name="Sun H."/>
            <person name="Tritt A."/>
            <person name="Yoshinaga Y."/>
            <person name="Zwiers L.-H."/>
            <person name="Turgeon B."/>
            <person name="Goodwin S."/>
            <person name="Spatafora J."/>
            <person name="Crous P."/>
            <person name="Grigoriev I."/>
        </authorList>
    </citation>
    <scope>NUCLEOTIDE SEQUENCE</scope>
    <source>
        <strain evidence="3">CBS 121739</strain>
    </source>
</reference>
<evidence type="ECO:0000313" key="4">
    <source>
        <dbReference type="Proteomes" id="UP000799437"/>
    </source>
</evidence>
<feature type="chain" id="PRO_5025459539" description="GPI anchored protein" evidence="2">
    <location>
        <begin position="20"/>
        <end position="358"/>
    </location>
</feature>